<dbReference type="EMBL" id="LAZR01005353">
    <property type="protein sequence ID" value="KKN00629.1"/>
    <property type="molecule type" value="Genomic_DNA"/>
</dbReference>
<dbReference type="AlphaFoldDB" id="A0A0F9M4L0"/>
<sequence length="124" mass="13750">MSLDPIISSSGTVFFRGDDCCPSCGSLVLSDSHRGFIFYCSPKDIEHVESTTDNIPSEWRPGPSRVAMWHQNKAVVQIHEGEAEGIWIPCSSCTVTCEGLPYSMWLCRRAIDGCDEDFLRSISS</sequence>
<proteinExistence type="predicted"/>
<accession>A0A0F9M4L0</accession>
<organism evidence="1">
    <name type="scientific">marine sediment metagenome</name>
    <dbReference type="NCBI Taxonomy" id="412755"/>
    <lineage>
        <taxon>unclassified sequences</taxon>
        <taxon>metagenomes</taxon>
        <taxon>ecological metagenomes</taxon>
    </lineage>
</organism>
<reference evidence="1" key="1">
    <citation type="journal article" date="2015" name="Nature">
        <title>Complex archaea that bridge the gap between prokaryotes and eukaryotes.</title>
        <authorList>
            <person name="Spang A."/>
            <person name="Saw J.H."/>
            <person name="Jorgensen S.L."/>
            <person name="Zaremba-Niedzwiedzka K."/>
            <person name="Martijn J."/>
            <person name="Lind A.E."/>
            <person name="van Eijk R."/>
            <person name="Schleper C."/>
            <person name="Guy L."/>
            <person name="Ettema T.J."/>
        </authorList>
    </citation>
    <scope>NUCLEOTIDE SEQUENCE</scope>
</reference>
<comment type="caution">
    <text evidence="1">The sequence shown here is derived from an EMBL/GenBank/DDBJ whole genome shotgun (WGS) entry which is preliminary data.</text>
</comment>
<name>A0A0F9M4L0_9ZZZZ</name>
<evidence type="ECO:0000313" key="1">
    <source>
        <dbReference type="EMBL" id="KKN00629.1"/>
    </source>
</evidence>
<protein>
    <submittedName>
        <fullName evidence="1">Uncharacterized protein</fullName>
    </submittedName>
</protein>
<gene>
    <name evidence="1" type="ORF">LCGC14_1135840</name>
</gene>